<evidence type="ECO:0000313" key="1">
    <source>
        <dbReference type="EMBL" id="ASP37675.1"/>
    </source>
</evidence>
<organism evidence="1 2">
    <name type="scientific">Bacterioplanes sanyensis</name>
    <dbReference type="NCBI Taxonomy" id="1249553"/>
    <lineage>
        <taxon>Bacteria</taxon>
        <taxon>Pseudomonadati</taxon>
        <taxon>Pseudomonadota</taxon>
        <taxon>Gammaproteobacteria</taxon>
        <taxon>Oceanospirillales</taxon>
        <taxon>Oceanospirillaceae</taxon>
        <taxon>Bacterioplanes</taxon>
    </lineage>
</organism>
<dbReference type="RefSeq" id="WP_094058885.1">
    <property type="nucleotide sequence ID" value="NZ_CP022530.1"/>
</dbReference>
<proteinExistence type="predicted"/>
<accession>A0A222FF10</accession>
<sequence length="176" mass="19691">MLIQRTFELTANPYPHTATLAQTMTLPLVTPRDFASVAALPVGDVAILLNHSEHYRLLEGLLHTAWQQLETLQVLMSMQMPAGGRMPRAFLDQRVLMLQCVEDEESRWPTNSVPLLVIDNALPRYPLEAGDNRLTLRLYHPDENWANTCLDVCSQYLSAHQLAPLQDSSVSQGATA</sequence>
<evidence type="ECO:0000313" key="2">
    <source>
        <dbReference type="Proteomes" id="UP000202440"/>
    </source>
</evidence>
<dbReference type="OrthoDB" id="6290388at2"/>
<dbReference type="EMBL" id="CP022530">
    <property type="protein sequence ID" value="ASP37675.1"/>
    <property type="molecule type" value="Genomic_DNA"/>
</dbReference>
<reference evidence="1 2" key="1">
    <citation type="submission" date="2017-07" db="EMBL/GenBank/DDBJ databases">
        <title>Annotated genome sequence of Bacterioplanes sanyensis isolated from Red Sea.</title>
        <authorList>
            <person name="Rehman Z.U."/>
        </authorList>
    </citation>
    <scope>NUCLEOTIDE SEQUENCE [LARGE SCALE GENOMIC DNA]</scope>
    <source>
        <strain evidence="1 2">NV9</strain>
    </source>
</reference>
<dbReference type="AlphaFoldDB" id="A0A222FF10"/>
<keyword evidence="2" id="KW-1185">Reference proteome</keyword>
<dbReference type="Proteomes" id="UP000202440">
    <property type="component" value="Chromosome"/>
</dbReference>
<dbReference type="KEGG" id="bsan:CHH28_02870"/>
<gene>
    <name evidence="1" type="ORF">CHH28_02870</name>
</gene>
<name>A0A222FF10_9GAMM</name>
<protein>
    <submittedName>
        <fullName evidence="1">Uncharacterized protein</fullName>
    </submittedName>
</protein>